<feature type="chain" id="PRO_5011989068" description="Porin domain-containing protein" evidence="1">
    <location>
        <begin position="21"/>
        <end position="364"/>
    </location>
</feature>
<dbReference type="AlphaFoldDB" id="A0A1Y5TP96"/>
<evidence type="ECO:0000259" key="2">
    <source>
        <dbReference type="Pfam" id="PF13609"/>
    </source>
</evidence>
<dbReference type="SUPFAM" id="SSF56935">
    <property type="entry name" value="Porins"/>
    <property type="match status" value="1"/>
</dbReference>
<dbReference type="GO" id="GO:0015288">
    <property type="term" value="F:porin activity"/>
    <property type="evidence" value="ECO:0007669"/>
    <property type="project" value="InterPro"/>
</dbReference>
<protein>
    <recommendedName>
        <fullName evidence="2">Porin domain-containing protein</fullName>
    </recommendedName>
</protein>
<dbReference type="EMBL" id="FWFS01000014">
    <property type="protein sequence ID" value="SLN68683.1"/>
    <property type="molecule type" value="Genomic_DNA"/>
</dbReference>
<feature type="signal peptide" evidence="1">
    <location>
        <begin position="1"/>
        <end position="20"/>
    </location>
</feature>
<proteinExistence type="predicted"/>
<gene>
    <name evidence="3" type="ORF">AQS8620_03245</name>
</gene>
<accession>A0A1Y5TP96</accession>
<keyword evidence="1" id="KW-0732">Signal</keyword>
<dbReference type="GO" id="GO:0016020">
    <property type="term" value="C:membrane"/>
    <property type="evidence" value="ECO:0007669"/>
    <property type="project" value="InterPro"/>
</dbReference>
<dbReference type="Proteomes" id="UP000193862">
    <property type="component" value="Unassembled WGS sequence"/>
</dbReference>
<dbReference type="InterPro" id="IPR023614">
    <property type="entry name" value="Porin_dom_sf"/>
</dbReference>
<sequence>MKKILLSTVALAAFAGAASAEISWTGTAKLGYNDDFNDGFFADADVDIKASQELDNGWTAALTYGLELEELRSNDRTQDGFSADNNIVVSLTSDYAGLYYGEVEYAAVSYWDGVSEMASDSFSEQDDEEVLKATMMYAGFEGGVSGMVLPTSGDINQVNAGVSGSIMNYGFSVAYQEAGDDVITAGDYAAGKVEDYDASEVFGISGSGSFAGADVTVAYAQNKTADTESYGVEVAYPVGPVVLGAFYVAEPDLSDDTYGVMADYEEGALAVSAYYQSVVGQDEYALEVSYDLGNGIKLAGGHINGDDSGDNDFGTYALVDYSLGGGASIVTSYVDADVEGTDDFDTGTGYELKDGATILVTLKF</sequence>
<feature type="domain" description="Porin" evidence="2">
    <location>
        <begin position="8"/>
        <end position="278"/>
    </location>
</feature>
<organism evidence="3 4">
    <name type="scientific">Aquimixticola soesokkakensis</name>
    <dbReference type="NCBI Taxonomy" id="1519096"/>
    <lineage>
        <taxon>Bacteria</taxon>
        <taxon>Pseudomonadati</taxon>
        <taxon>Pseudomonadota</taxon>
        <taxon>Alphaproteobacteria</taxon>
        <taxon>Rhodobacterales</taxon>
        <taxon>Paracoccaceae</taxon>
        <taxon>Aquimixticola</taxon>
    </lineage>
</organism>
<evidence type="ECO:0000313" key="4">
    <source>
        <dbReference type="Proteomes" id="UP000193862"/>
    </source>
</evidence>
<evidence type="ECO:0000256" key="1">
    <source>
        <dbReference type="SAM" id="SignalP"/>
    </source>
</evidence>
<dbReference type="Pfam" id="PF13609">
    <property type="entry name" value="Porin_4"/>
    <property type="match status" value="1"/>
</dbReference>
<keyword evidence="4" id="KW-1185">Reference proteome</keyword>
<dbReference type="Gene3D" id="2.40.160.10">
    <property type="entry name" value="Porin"/>
    <property type="match status" value="2"/>
</dbReference>
<dbReference type="InterPro" id="IPR033900">
    <property type="entry name" value="Gram_neg_porin_domain"/>
</dbReference>
<reference evidence="3 4" key="1">
    <citation type="submission" date="2017-03" db="EMBL/GenBank/DDBJ databases">
        <authorList>
            <person name="Afonso C.L."/>
            <person name="Miller P.J."/>
            <person name="Scott M.A."/>
            <person name="Spackman E."/>
            <person name="Goraichik I."/>
            <person name="Dimitrov K.M."/>
            <person name="Suarez D.L."/>
            <person name="Swayne D.E."/>
        </authorList>
    </citation>
    <scope>NUCLEOTIDE SEQUENCE [LARGE SCALE GENOMIC DNA]</scope>
    <source>
        <strain evidence="3 4">CECT 8620</strain>
    </source>
</reference>
<evidence type="ECO:0000313" key="3">
    <source>
        <dbReference type="EMBL" id="SLN68683.1"/>
    </source>
</evidence>
<name>A0A1Y5TP96_9RHOB</name>